<organism evidence="4 5">
    <name type="scientific">Enterobacillus tribolii</name>
    <dbReference type="NCBI Taxonomy" id="1487935"/>
    <lineage>
        <taxon>Bacteria</taxon>
        <taxon>Pseudomonadati</taxon>
        <taxon>Pseudomonadota</taxon>
        <taxon>Gammaproteobacteria</taxon>
        <taxon>Enterobacterales</taxon>
        <taxon>Hafniaceae</taxon>
        <taxon>Enterobacillus</taxon>
    </lineage>
</organism>
<keyword evidence="2" id="KW-0732">Signal</keyword>
<gene>
    <name evidence="4" type="ORF">C8D90_102340</name>
</gene>
<protein>
    <submittedName>
        <fullName evidence="4">Protein translocase subunit secM</fullName>
    </submittedName>
</protein>
<name>A0A370R1S9_9GAMM</name>
<dbReference type="InterPro" id="IPR009502">
    <property type="entry name" value="SecM"/>
</dbReference>
<keyword evidence="1" id="KW-0963">Cytoplasm</keyword>
<evidence type="ECO:0000313" key="4">
    <source>
        <dbReference type="EMBL" id="RDK95857.1"/>
    </source>
</evidence>
<dbReference type="Proteomes" id="UP000254848">
    <property type="component" value="Unassembled WGS sequence"/>
</dbReference>
<evidence type="ECO:0000256" key="3">
    <source>
        <dbReference type="ARBA" id="ARBA00022764"/>
    </source>
</evidence>
<dbReference type="AlphaFoldDB" id="A0A370R1S9"/>
<comment type="caution">
    <text evidence="4">The sequence shown here is derived from an EMBL/GenBank/DDBJ whole genome shotgun (WGS) entry which is preliminary data.</text>
</comment>
<evidence type="ECO:0000256" key="2">
    <source>
        <dbReference type="ARBA" id="ARBA00022729"/>
    </source>
</evidence>
<keyword evidence="5" id="KW-1185">Reference proteome</keyword>
<reference evidence="4 5" key="1">
    <citation type="submission" date="2018-07" db="EMBL/GenBank/DDBJ databases">
        <title>Genomic Encyclopedia of Type Strains, Phase IV (KMG-IV): sequencing the most valuable type-strain genomes for metagenomic binning, comparative biology and taxonomic classification.</title>
        <authorList>
            <person name="Goeker M."/>
        </authorList>
    </citation>
    <scope>NUCLEOTIDE SEQUENCE [LARGE SCALE GENOMIC DNA]</scope>
    <source>
        <strain evidence="4 5">DSM 103736</strain>
    </source>
</reference>
<keyword evidence="3" id="KW-0574">Periplasm</keyword>
<sequence length="146" mass="15689">MVAATLGVPAAPAASEQQVSSFAPGLQHLIDAHTTYDLVSLQAGKRRGGFWPVDYWHQHALRNAIRHLTYTISSPVAVHGKAGASERQVQQLALLSSLLTMQPARPPQADSVSPSVKPEPFKARNVAALWLASVRGIRAGPQQRIS</sequence>
<dbReference type="GO" id="GO:0045182">
    <property type="term" value="F:translation regulator activity"/>
    <property type="evidence" value="ECO:0007669"/>
    <property type="project" value="InterPro"/>
</dbReference>
<proteinExistence type="predicted"/>
<evidence type="ECO:0000313" key="5">
    <source>
        <dbReference type="Proteomes" id="UP000254848"/>
    </source>
</evidence>
<accession>A0A370R1S9</accession>
<dbReference type="Pfam" id="PF06558">
    <property type="entry name" value="SecM"/>
    <property type="match status" value="1"/>
</dbReference>
<evidence type="ECO:0000256" key="1">
    <source>
        <dbReference type="ARBA" id="ARBA00022490"/>
    </source>
</evidence>
<dbReference type="EMBL" id="QRAP01000002">
    <property type="protein sequence ID" value="RDK95857.1"/>
    <property type="molecule type" value="Genomic_DNA"/>
</dbReference>